<dbReference type="Pfam" id="PF01370">
    <property type="entry name" value="Epimerase"/>
    <property type="match status" value="1"/>
</dbReference>
<dbReference type="SUPFAM" id="SSF51735">
    <property type="entry name" value="NAD(P)-binding Rossmann-fold domains"/>
    <property type="match status" value="1"/>
</dbReference>
<dbReference type="KEGG" id="mne:D174_24425"/>
<evidence type="ECO:0000313" key="3">
    <source>
        <dbReference type="EMBL" id="AHC27495.1"/>
    </source>
</evidence>
<evidence type="ECO:0000256" key="1">
    <source>
        <dbReference type="ARBA" id="ARBA00007637"/>
    </source>
</evidence>
<reference evidence="3 4" key="1">
    <citation type="journal article" date="2014" name="Genome Announc.">
        <title>Complete Genome Sequence of Sterol-Transforming Mycobacterium neoaurum Strain VKM Ac-1815D.</title>
        <authorList>
            <person name="Shtratnikova V.Y."/>
            <person name="Bragin E.Y."/>
            <person name="Dovbnya D.V."/>
            <person name="Pekov Y.A."/>
            <person name="Schelkunov M.I."/>
            <person name="Strizhov N."/>
            <person name="Ivashina T.V."/>
            <person name="Ashapkin V.V."/>
            <person name="Donova M.V."/>
        </authorList>
    </citation>
    <scope>NUCLEOTIDE SEQUENCE [LARGE SCALE GENOMIC DNA]</scope>
    <source>
        <strain evidence="3 4">VKM Ac-1815D</strain>
    </source>
</reference>
<dbReference type="PRINTS" id="PR01713">
    <property type="entry name" value="NUCEPIMERASE"/>
</dbReference>
<gene>
    <name evidence="3" type="ORF">D174_24425</name>
</gene>
<dbReference type="Gene3D" id="3.90.25.10">
    <property type="entry name" value="UDP-galactose 4-epimerase, domain 1"/>
    <property type="match status" value="1"/>
</dbReference>
<dbReference type="Gene3D" id="3.40.50.720">
    <property type="entry name" value="NAD(P)-binding Rossmann-like Domain"/>
    <property type="match status" value="1"/>
</dbReference>
<dbReference type="GeneID" id="43452587"/>
<dbReference type="HOGENOM" id="CLU_007383_1_7_11"/>
<organism evidence="3 4">
    <name type="scientific">Mycolicibacterium neoaurum VKM Ac-1815D</name>
    <dbReference type="NCBI Taxonomy" id="700508"/>
    <lineage>
        <taxon>Bacteria</taxon>
        <taxon>Bacillati</taxon>
        <taxon>Actinomycetota</taxon>
        <taxon>Actinomycetes</taxon>
        <taxon>Mycobacteriales</taxon>
        <taxon>Mycobacteriaceae</taxon>
        <taxon>Mycolicibacterium</taxon>
    </lineage>
</organism>
<protein>
    <submittedName>
        <fullName evidence="3">UDP-glucose 4-epimerase</fullName>
    </submittedName>
</protein>
<feature type="domain" description="NAD-dependent epimerase/dehydratase" evidence="2">
    <location>
        <begin position="4"/>
        <end position="247"/>
    </location>
</feature>
<keyword evidence="4" id="KW-1185">Reference proteome</keyword>
<dbReference type="eggNOG" id="COG1088">
    <property type="taxonomic scope" value="Bacteria"/>
</dbReference>
<evidence type="ECO:0000313" key="4">
    <source>
        <dbReference type="Proteomes" id="UP000018763"/>
    </source>
</evidence>
<accession>V5XGE4</accession>
<dbReference type="EMBL" id="CP006936">
    <property type="protein sequence ID" value="AHC27495.1"/>
    <property type="molecule type" value="Genomic_DNA"/>
</dbReference>
<dbReference type="AlphaFoldDB" id="V5XGE4"/>
<dbReference type="InterPro" id="IPR001509">
    <property type="entry name" value="Epimerase_deHydtase"/>
</dbReference>
<proteinExistence type="inferred from homology"/>
<dbReference type="PANTHER" id="PTHR43000">
    <property type="entry name" value="DTDP-D-GLUCOSE 4,6-DEHYDRATASE-RELATED"/>
    <property type="match status" value="1"/>
</dbReference>
<dbReference type="InterPro" id="IPR036291">
    <property type="entry name" value="NAD(P)-bd_dom_sf"/>
</dbReference>
<dbReference type="RefSeq" id="WP_019512501.1">
    <property type="nucleotide sequence ID" value="NC_023036.2"/>
</dbReference>
<evidence type="ECO:0000259" key="2">
    <source>
        <dbReference type="Pfam" id="PF01370"/>
    </source>
</evidence>
<sequence>MRYLVTGACGFIGSTLVDRLLAEGDEVIGIDNLSTGVPANLDQALRYNRIRPGKFTFLKADIQATELAGIVDGANPDVVCHLAAQVDLRASVTDPQFDARANVLGTINLLEATRRAGVRRLVYAASGGSRYGAPISLPVAESAPLNPLSPYAVAKVAGEMYIRAYASMYGIAPICLGLSNVYGPRQNPFGEAGVIAVFGSRMISGKPVTVYGDGTATRDYVYVDDVVDAFVRAGRAPLSTVGTYNIGTGQQASVTEVHRAIAAVLDDPAPPCFAGARTGELHEIALDATQARNELGWEPAVDLTEGIERTMRWLRTTLDPEPALLMDA</sequence>
<comment type="similarity">
    <text evidence="1">Belongs to the NAD(P)-dependent epimerase/dehydratase family.</text>
</comment>
<dbReference type="Proteomes" id="UP000018763">
    <property type="component" value="Chromosome"/>
</dbReference>
<name>V5XGE4_MYCNE</name>